<dbReference type="RefSeq" id="XP_062659982.1">
    <property type="nucleotide sequence ID" value="XM_062807516.1"/>
</dbReference>
<keyword evidence="4" id="KW-1185">Reference proteome</keyword>
<dbReference type="SUPFAM" id="SSF46565">
    <property type="entry name" value="Chaperone J-domain"/>
    <property type="match status" value="1"/>
</dbReference>
<reference evidence="3" key="2">
    <citation type="submission" date="2023-06" db="EMBL/GenBank/DDBJ databases">
        <authorList>
            <consortium name="Lawrence Berkeley National Laboratory"/>
            <person name="Haridas S."/>
            <person name="Hensen N."/>
            <person name="Bonometti L."/>
            <person name="Westerberg I."/>
            <person name="Brannstrom I.O."/>
            <person name="Guillou S."/>
            <person name="Cros-Aarteil S."/>
            <person name="Calhoun S."/>
            <person name="Kuo A."/>
            <person name="Mondo S."/>
            <person name="Pangilinan J."/>
            <person name="Riley R."/>
            <person name="Labutti K."/>
            <person name="Andreopoulos B."/>
            <person name="Lipzen A."/>
            <person name="Chen C."/>
            <person name="Yanf M."/>
            <person name="Daum C."/>
            <person name="Ng V."/>
            <person name="Clum A."/>
            <person name="Steindorff A."/>
            <person name="Ohm R."/>
            <person name="Martin F."/>
            <person name="Silar P."/>
            <person name="Natvig D."/>
            <person name="Lalanne C."/>
            <person name="Gautier V."/>
            <person name="Ament-Velasquez S.L."/>
            <person name="Kruys A."/>
            <person name="Hutchinson M.I."/>
            <person name="Powell A.J."/>
            <person name="Barry K."/>
            <person name="Miller A.N."/>
            <person name="Grigoriev I.V."/>
            <person name="Debuchy R."/>
            <person name="Gladieux P."/>
            <person name="Thoren M.H."/>
            <person name="Johannesson H."/>
        </authorList>
    </citation>
    <scope>NUCLEOTIDE SEQUENCE</scope>
    <source>
        <strain evidence="3">CBS 168.71</strain>
    </source>
</reference>
<gene>
    <name evidence="3" type="ORF">B0H64DRAFT_461694</name>
</gene>
<evidence type="ECO:0000256" key="2">
    <source>
        <dbReference type="SAM" id="Phobius"/>
    </source>
</evidence>
<dbReference type="AlphaFoldDB" id="A0AAE0HH32"/>
<dbReference type="EMBL" id="JAUEPN010000004">
    <property type="protein sequence ID" value="KAK3296468.1"/>
    <property type="molecule type" value="Genomic_DNA"/>
</dbReference>
<keyword evidence="2" id="KW-0812">Transmembrane</keyword>
<proteinExistence type="predicted"/>
<comment type="caution">
    <text evidence="3">The sequence shown here is derived from an EMBL/GenBank/DDBJ whole genome shotgun (WGS) entry which is preliminary data.</text>
</comment>
<reference evidence="3" key="1">
    <citation type="journal article" date="2023" name="Mol. Phylogenet. Evol.">
        <title>Genome-scale phylogeny and comparative genomics of the fungal order Sordariales.</title>
        <authorList>
            <person name="Hensen N."/>
            <person name="Bonometti L."/>
            <person name="Westerberg I."/>
            <person name="Brannstrom I.O."/>
            <person name="Guillou S."/>
            <person name="Cros-Aarteil S."/>
            <person name="Calhoun S."/>
            <person name="Haridas S."/>
            <person name="Kuo A."/>
            <person name="Mondo S."/>
            <person name="Pangilinan J."/>
            <person name="Riley R."/>
            <person name="LaButti K."/>
            <person name="Andreopoulos B."/>
            <person name="Lipzen A."/>
            <person name="Chen C."/>
            <person name="Yan M."/>
            <person name="Daum C."/>
            <person name="Ng V."/>
            <person name="Clum A."/>
            <person name="Steindorff A."/>
            <person name="Ohm R.A."/>
            <person name="Martin F."/>
            <person name="Silar P."/>
            <person name="Natvig D.O."/>
            <person name="Lalanne C."/>
            <person name="Gautier V."/>
            <person name="Ament-Velasquez S.L."/>
            <person name="Kruys A."/>
            <person name="Hutchinson M.I."/>
            <person name="Powell A.J."/>
            <person name="Barry K."/>
            <person name="Miller A.N."/>
            <person name="Grigoriev I.V."/>
            <person name="Debuchy R."/>
            <person name="Gladieux P."/>
            <person name="Hiltunen Thoren M."/>
            <person name="Johannesson H."/>
        </authorList>
    </citation>
    <scope>NUCLEOTIDE SEQUENCE</scope>
    <source>
        <strain evidence="3">CBS 168.71</strain>
    </source>
</reference>
<name>A0AAE0HH32_9PEZI</name>
<protein>
    <submittedName>
        <fullName evidence="3">Uncharacterized protein</fullName>
    </submittedName>
</protein>
<feature type="transmembrane region" description="Helical" evidence="2">
    <location>
        <begin position="34"/>
        <end position="52"/>
    </location>
</feature>
<dbReference type="InterPro" id="IPR036869">
    <property type="entry name" value="J_dom_sf"/>
</dbReference>
<feature type="region of interest" description="Disordered" evidence="1">
    <location>
        <begin position="157"/>
        <end position="197"/>
    </location>
</feature>
<dbReference type="Proteomes" id="UP001278766">
    <property type="component" value="Unassembled WGS sequence"/>
</dbReference>
<dbReference type="Gene3D" id="1.10.287.110">
    <property type="entry name" value="DnaJ domain"/>
    <property type="match status" value="1"/>
</dbReference>
<sequence length="404" mass="45095">MFSQALLDEVIETLLLIILASDPLAASKPIVRRLLGAFVLLAFFLLAVLTIPTDLVLDPKATTPYDILGVKTTSSAGTITSVYNNLVRETKENVFISTLATPKLETYRVAHETLTNPLQRCVYHRDNKVPDWYGVPQLCWGELVVDKLHAAKTAIRGPVDAKESKGSSDSGQEPAPQLAKKTKPAKSTKESVPTESYRAGMSETKLTGVRQCLNWSKNTILAVPSKTKQYLDLVVRLVQLSILVVLPATVRRCFGRLKAILEFASDKTTKSLKGISLGKSLARLWDTVLSSTKEFLAWIKMLQFLINLPTRMREYFHWVKTALSHVTRKTTKALKRIWPVKFWARSWNALSTQTWHILSWLWRMASIAVAACMHLPLTDLDLWTTRPAPGFPCFGTSSSTSTPS</sequence>
<keyword evidence="2" id="KW-0472">Membrane</keyword>
<dbReference type="GeneID" id="87844464"/>
<evidence type="ECO:0000313" key="4">
    <source>
        <dbReference type="Proteomes" id="UP001278766"/>
    </source>
</evidence>
<evidence type="ECO:0000256" key="1">
    <source>
        <dbReference type="SAM" id="MobiDB-lite"/>
    </source>
</evidence>
<accession>A0AAE0HH32</accession>
<evidence type="ECO:0000313" key="3">
    <source>
        <dbReference type="EMBL" id="KAK3296468.1"/>
    </source>
</evidence>
<keyword evidence="2" id="KW-1133">Transmembrane helix</keyword>
<organism evidence="3 4">
    <name type="scientific">Chaetomium fimeti</name>
    <dbReference type="NCBI Taxonomy" id="1854472"/>
    <lineage>
        <taxon>Eukaryota</taxon>
        <taxon>Fungi</taxon>
        <taxon>Dikarya</taxon>
        <taxon>Ascomycota</taxon>
        <taxon>Pezizomycotina</taxon>
        <taxon>Sordariomycetes</taxon>
        <taxon>Sordariomycetidae</taxon>
        <taxon>Sordariales</taxon>
        <taxon>Chaetomiaceae</taxon>
        <taxon>Chaetomium</taxon>
    </lineage>
</organism>